<feature type="region of interest" description="Disordered" evidence="1">
    <location>
        <begin position="35"/>
        <end position="65"/>
    </location>
</feature>
<dbReference type="AlphaFoldDB" id="A0AAD3M575"/>
<reference evidence="2" key="1">
    <citation type="submission" date="2022-08" db="EMBL/GenBank/DDBJ databases">
        <title>Genome sequencing of akame (Lates japonicus).</title>
        <authorList>
            <person name="Hashiguchi Y."/>
            <person name="Takahashi H."/>
        </authorList>
    </citation>
    <scope>NUCLEOTIDE SEQUENCE</scope>
    <source>
        <strain evidence="2">Kochi</strain>
    </source>
</reference>
<keyword evidence="2" id="KW-0131">Cell cycle</keyword>
<dbReference type="GO" id="GO:0051301">
    <property type="term" value="P:cell division"/>
    <property type="evidence" value="ECO:0007669"/>
    <property type="project" value="UniProtKB-KW"/>
</dbReference>
<sequence length="86" mass="9033">MPGISVAVGCLTVFLSPRHHRERDNMFPAHQAQFRLREEPVSSATQGQAASSAGSCPDAGSPSYSLQRQSLLDMSLTAGSSAMVGV</sequence>
<keyword evidence="2" id="KW-0132">Cell division</keyword>
<gene>
    <name evidence="2" type="ORF">AKAME5_000174000</name>
</gene>
<dbReference type="EMBL" id="BRZM01000004">
    <property type="protein sequence ID" value="GLD47618.1"/>
    <property type="molecule type" value="Genomic_DNA"/>
</dbReference>
<protein>
    <submittedName>
        <fullName evidence="2">Cell division cycle-associated protein 4 isoform X1</fullName>
    </submittedName>
</protein>
<evidence type="ECO:0000256" key="1">
    <source>
        <dbReference type="SAM" id="MobiDB-lite"/>
    </source>
</evidence>
<dbReference type="Proteomes" id="UP001279410">
    <property type="component" value="Unassembled WGS sequence"/>
</dbReference>
<evidence type="ECO:0000313" key="3">
    <source>
        <dbReference type="Proteomes" id="UP001279410"/>
    </source>
</evidence>
<feature type="compositionally biased region" description="Low complexity" evidence="1">
    <location>
        <begin position="42"/>
        <end position="55"/>
    </location>
</feature>
<comment type="caution">
    <text evidence="2">The sequence shown here is derived from an EMBL/GenBank/DDBJ whole genome shotgun (WGS) entry which is preliminary data.</text>
</comment>
<keyword evidence="3" id="KW-1185">Reference proteome</keyword>
<organism evidence="2 3">
    <name type="scientific">Lates japonicus</name>
    <name type="common">Japanese lates</name>
    <dbReference type="NCBI Taxonomy" id="270547"/>
    <lineage>
        <taxon>Eukaryota</taxon>
        <taxon>Metazoa</taxon>
        <taxon>Chordata</taxon>
        <taxon>Craniata</taxon>
        <taxon>Vertebrata</taxon>
        <taxon>Euteleostomi</taxon>
        <taxon>Actinopterygii</taxon>
        <taxon>Neopterygii</taxon>
        <taxon>Teleostei</taxon>
        <taxon>Neoteleostei</taxon>
        <taxon>Acanthomorphata</taxon>
        <taxon>Carangaria</taxon>
        <taxon>Carangaria incertae sedis</taxon>
        <taxon>Centropomidae</taxon>
        <taxon>Lates</taxon>
    </lineage>
</organism>
<accession>A0AAD3M575</accession>
<name>A0AAD3M575_LATJO</name>
<proteinExistence type="predicted"/>
<evidence type="ECO:0000313" key="2">
    <source>
        <dbReference type="EMBL" id="GLD47618.1"/>
    </source>
</evidence>